<dbReference type="InterPro" id="IPR036291">
    <property type="entry name" value="NAD(P)-bd_dom_sf"/>
</dbReference>
<evidence type="ECO:0000256" key="2">
    <source>
        <dbReference type="ARBA" id="ARBA00022857"/>
    </source>
</evidence>
<name>A0A0D2DBG1_9EURO</name>
<dbReference type="HOGENOM" id="CLU_010194_44_3_1"/>
<organism evidence="4 5">
    <name type="scientific">Exophiala oligosperma</name>
    <dbReference type="NCBI Taxonomy" id="215243"/>
    <lineage>
        <taxon>Eukaryota</taxon>
        <taxon>Fungi</taxon>
        <taxon>Dikarya</taxon>
        <taxon>Ascomycota</taxon>
        <taxon>Pezizomycotina</taxon>
        <taxon>Eurotiomycetes</taxon>
        <taxon>Chaetothyriomycetidae</taxon>
        <taxon>Chaetothyriales</taxon>
        <taxon>Herpotrichiellaceae</taxon>
        <taxon>Exophiala</taxon>
    </lineage>
</organism>
<accession>A0A0D2DBG1</accession>
<dbReference type="PANTHER" id="PTHR24320:SF152">
    <property type="entry name" value="SHORT-CHAIN DEHYDROGENASE_REDUCTASE FAMILY PROTEIN"/>
    <property type="match status" value="1"/>
</dbReference>
<protein>
    <recommendedName>
        <fullName evidence="6">NAD(P)-binding protein</fullName>
    </recommendedName>
</protein>
<proteinExistence type="inferred from homology"/>
<dbReference type="Pfam" id="PF00106">
    <property type="entry name" value="adh_short"/>
    <property type="match status" value="1"/>
</dbReference>
<dbReference type="EMBL" id="KN847338">
    <property type="protein sequence ID" value="KIW40433.1"/>
    <property type="molecule type" value="Genomic_DNA"/>
</dbReference>
<dbReference type="VEuPathDB" id="FungiDB:PV06_07634"/>
<evidence type="ECO:0000256" key="1">
    <source>
        <dbReference type="ARBA" id="ARBA00006484"/>
    </source>
</evidence>
<reference evidence="4 5" key="1">
    <citation type="submission" date="2015-01" db="EMBL/GenBank/DDBJ databases">
        <title>The Genome Sequence of Exophiala oligosperma CBS72588.</title>
        <authorList>
            <consortium name="The Broad Institute Genomics Platform"/>
            <person name="Cuomo C."/>
            <person name="de Hoog S."/>
            <person name="Gorbushina A."/>
            <person name="Stielow B."/>
            <person name="Teixiera M."/>
            <person name="Abouelleil A."/>
            <person name="Chapman S.B."/>
            <person name="Priest M."/>
            <person name="Young S.K."/>
            <person name="Wortman J."/>
            <person name="Nusbaum C."/>
            <person name="Birren B."/>
        </authorList>
    </citation>
    <scope>NUCLEOTIDE SEQUENCE [LARGE SCALE GENOMIC DNA]</scope>
    <source>
        <strain evidence="4 5">CBS 72588</strain>
    </source>
</reference>
<dbReference type="PANTHER" id="PTHR24320">
    <property type="entry name" value="RETINOL DEHYDROGENASE"/>
    <property type="match status" value="1"/>
</dbReference>
<keyword evidence="2" id="KW-0521">NADP</keyword>
<dbReference type="Gene3D" id="3.40.50.720">
    <property type="entry name" value="NAD(P)-binding Rossmann-like Domain"/>
    <property type="match status" value="1"/>
</dbReference>
<dbReference type="AlphaFoldDB" id="A0A0D2DBG1"/>
<dbReference type="GeneID" id="27359708"/>
<evidence type="ECO:0000313" key="4">
    <source>
        <dbReference type="EMBL" id="KIW40433.1"/>
    </source>
</evidence>
<keyword evidence="3" id="KW-0560">Oxidoreductase</keyword>
<dbReference type="OrthoDB" id="542013at2759"/>
<keyword evidence="5" id="KW-1185">Reference proteome</keyword>
<comment type="similarity">
    <text evidence="1">Belongs to the short-chain dehydrogenases/reductases (SDR) family.</text>
</comment>
<evidence type="ECO:0008006" key="6">
    <source>
        <dbReference type="Google" id="ProtNLM"/>
    </source>
</evidence>
<dbReference type="STRING" id="215243.A0A0D2DBG1"/>
<dbReference type="Proteomes" id="UP000053342">
    <property type="component" value="Unassembled WGS sequence"/>
</dbReference>
<dbReference type="InterPro" id="IPR002347">
    <property type="entry name" value="SDR_fam"/>
</dbReference>
<evidence type="ECO:0000313" key="5">
    <source>
        <dbReference type="Proteomes" id="UP000053342"/>
    </source>
</evidence>
<dbReference type="GO" id="GO:0016491">
    <property type="term" value="F:oxidoreductase activity"/>
    <property type="evidence" value="ECO:0007669"/>
    <property type="project" value="UniProtKB-KW"/>
</dbReference>
<dbReference type="SUPFAM" id="SSF51735">
    <property type="entry name" value="NAD(P)-binding Rossmann-fold domains"/>
    <property type="match status" value="1"/>
</dbReference>
<dbReference type="RefSeq" id="XP_016260649.1">
    <property type="nucleotide sequence ID" value="XM_016408895.1"/>
</dbReference>
<gene>
    <name evidence="4" type="ORF">PV06_07634</name>
</gene>
<sequence>MAETPSSSFSTRSSPSNMSTFSKSVLITGGTTGLGFHAATEIAKRYPNYQVVIAARKDANKSADAINSKLGQVNVRFMPLDLADLKNIRAFVKTWEEKNFPPLAYLLLNAALQFPDGVKYTADGVEATFGITVLGHALLFHLLQHHLADDARIVVTASGTHDPEQHSGLPDAKYDTAEELAHPTGVSLKYEGRQRYATAKLCNILWTYALHRRILALNKKWTVVAFDPGLMPGTGLAREAGPVLRFLWHYVLPNAVPLLRRFYHHNIHRPQDSGANLAWVTTIDAETSGVYYEIRKPIKSSVDSYDEKKQEDLWDWMVGFLAEGEEEKQKFNDLSG</sequence>
<evidence type="ECO:0000256" key="3">
    <source>
        <dbReference type="ARBA" id="ARBA00023002"/>
    </source>
</evidence>